<dbReference type="InterPro" id="IPR036278">
    <property type="entry name" value="Sialidase_sf"/>
</dbReference>
<dbReference type="InterPro" id="IPR011040">
    <property type="entry name" value="Sialidase"/>
</dbReference>
<organism evidence="2 3">
    <name type="scientific">Candidatus Desulfacyla euxinica</name>
    <dbReference type="NCBI Taxonomy" id="2841693"/>
    <lineage>
        <taxon>Bacteria</taxon>
        <taxon>Deltaproteobacteria</taxon>
        <taxon>Candidatus Desulfacyla</taxon>
    </lineage>
</organism>
<dbReference type="Proteomes" id="UP000650524">
    <property type="component" value="Unassembled WGS sequence"/>
</dbReference>
<feature type="domain" description="Sialidase" evidence="1">
    <location>
        <begin position="76"/>
        <end position="361"/>
    </location>
</feature>
<sequence>MNRRLVIILILATLILYAWPMTGWLSTLGLDPATFTSYAPPASADHSKPFMVEEFINADPEKEMVHVGSICQLSDGRLMAAWYGGTREGAKDVAIFLAIKDSGHLARWSKPKRVVDRISASKELYRYIKKVGNPVIFAGSGDQLWLVYVTISAGGWSGSSLNVKMSSDAGATWNNSRRLTLSPFFNISELVRNKPLPLSNGGFALPIYHECLGYFPEILWIQSGREDGAISFRKSRMTGGQSFIQPSVVAYGPSLATSFYRCRSEEKAVGVAVTKDAGVSWSEPQTSNLPNPDAAVDAVLLSDHRILLAFNDSVQNRENLRLAVSNDGGANWVRIATLDSTQGQKYSYPYMIRSRDGLIHLVYTWHRKRIKHVVFNEAWINAQMKRIAK</sequence>
<dbReference type="EMBL" id="JACNJD010000152">
    <property type="protein sequence ID" value="MBC8176664.1"/>
    <property type="molecule type" value="Genomic_DNA"/>
</dbReference>
<proteinExistence type="predicted"/>
<evidence type="ECO:0000313" key="2">
    <source>
        <dbReference type="EMBL" id="MBC8176664.1"/>
    </source>
</evidence>
<protein>
    <submittedName>
        <fullName evidence="2">Exo-alpha-sialidase</fullName>
    </submittedName>
</protein>
<accession>A0A8J6T750</accession>
<dbReference type="AlphaFoldDB" id="A0A8J6T750"/>
<evidence type="ECO:0000259" key="1">
    <source>
        <dbReference type="Pfam" id="PF13088"/>
    </source>
</evidence>
<gene>
    <name evidence="2" type="ORF">H8E19_04595</name>
</gene>
<reference evidence="2 3" key="1">
    <citation type="submission" date="2020-08" db="EMBL/GenBank/DDBJ databases">
        <title>Bridging the membrane lipid divide: bacteria of the FCB group superphylum have the potential to synthesize archaeal ether lipids.</title>
        <authorList>
            <person name="Villanueva L."/>
            <person name="Von Meijenfeldt F.A.B."/>
            <person name="Westbye A.B."/>
            <person name="Yadav S."/>
            <person name="Hopmans E.C."/>
            <person name="Dutilh B.E."/>
            <person name="Sinninghe Damste J.S."/>
        </authorList>
    </citation>
    <scope>NUCLEOTIDE SEQUENCE [LARGE SCALE GENOMIC DNA]</scope>
    <source>
        <strain evidence="2">NIOZ-UU27</strain>
    </source>
</reference>
<dbReference type="PANTHER" id="PTHR43752:SF2">
    <property type="entry name" value="BNR_ASP-BOX REPEAT FAMILY PROTEIN"/>
    <property type="match status" value="1"/>
</dbReference>
<dbReference type="Pfam" id="PF13088">
    <property type="entry name" value="BNR_2"/>
    <property type="match status" value="1"/>
</dbReference>
<evidence type="ECO:0000313" key="3">
    <source>
        <dbReference type="Proteomes" id="UP000650524"/>
    </source>
</evidence>
<dbReference type="CDD" id="cd15482">
    <property type="entry name" value="Sialidase_non-viral"/>
    <property type="match status" value="1"/>
</dbReference>
<dbReference type="Gene3D" id="2.120.10.10">
    <property type="match status" value="1"/>
</dbReference>
<dbReference type="SUPFAM" id="SSF50939">
    <property type="entry name" value="Sialidases"/>
    <property type="match status" value="1"/>
</dbReference>
<comment type="caution">
    <text evidence="2">The sequence shown here is derived from an EMBL/GenBank/DDBJ whole genome shotgun (WGS) entry which is preliminary data.</text>
</comment>
<name>A0A8J6T750_9DELT</name>
<dbReference type="PANTHER" id="PTHR43752">
    <property type="entry name" value="BNR/ASP-BOX REPEAT FAMILY PROTEIN"/>
    <property type="match status" value="1"/>
</dbReference>